<comment type="caution">
    <text evidence="2">The sequence shown here is derived from an EMBL/GenBank/DDBJ whole genome shotgun (WGS) entry which is preliminary data.</text>
</comment>
<organism evidence="2 3">
    <name type="scientific">Rosa chinensis</name>
    <name type="common">China rose</name>
    <dbReference type="NCBI Taxonomy" id="74649"/>
    <lineage>
        <taxon>Eukaryota</taxon>
        <taxon>Viridiplantae</taxon>
        <taxon>Streptophyta</taxon>
        <taxon>Embryophyta</taxon>
        <taxon>Tracheophyta</taxon>
        <taxon>Spermatophyta</taxon>
        <taxon>Magnoliopsida</taxon>
        <taxon>eudicotyledons</taxon>
        <taxon>Gunneridae</taxon>
        <taxon>Pentapetalae</taxon>
        <taxon>rosids</taxon>
        <taxon>fabids</taxon>
        <taxon>Rosales</taxon>
        <taxon>Rosaceae</taxon>
        <taxon>Rosoideae</taxon>
        <taxon>Rosoideae incertae sedis</taxon>
        <taxon>Rosa</taxon>
    </lineage>
</organism>
<evidence type="ECO:0000313" key="3">
    <source>
        <dbReference type="Proteomes" id="UP000238479"/>
    </source>
</evidence>
<name>A0A2P6P8J7_ROSCH</name>
<evidence type="ECO:0000256" key="1">
    <source>
        <dbReference type="SAM" id="MobiDB-lite"/>
    </source>
</evidence>
<dbReference type="EMBL" id="PDCK01000045">
    <property type="protein sequence ID" value="PRQ18246.1"/>
    <property type="molecule type" value="Genomic_DNA"/>
</dbReference>
<feature type="region of interest" description="Disordered" evidence="1">
    <location>
        <begin position="23"/>
        <end position="44"/>
    </location>
</feature>
<dbReference type="Proteomes" id="UP000238479">
    <property type="component" value="Chromosome 7"/>
</dbReference>
<feature type="compositionally biased region" description="Polar residues" evidence="1">
    <location>
        <begin position="23"/>
        <end position="43"/>
    </location>
</feature>
<dbReference type="AlphaFoldDB" id="A0A2P6P8J7"/>
<sequence length="69" mass="7844">MGLGKEAGGLKLPRRRMLRIESLFTTNSNSTPRSTQRSKSSAKMVSFEMNDRKSGCFEQEAWFSVVTKR</sequence>
<proteinExistence type="predicted"/>
<dbReference type="Gramene" id="PRQ18246">
    <property type="protein sequence ID" value="PRQ18246"/>
    <property type="gene ID" value="RchiOBHm_Chr7g0203881"/>
</dbReference>
<evidence type="ECO:0000313" key="2">
    <source>
        <dbReference type="EMBL" id="PRQ18246.1"/>
    </source>
</evidence>
<accession>A0A2P6P8J7</accession>
<reference evidence="2 3" key="1">
    <citation type="journal article" date="2018" name="Nat. Genet.">
        <title>The Rosa genome provides new insights in the design of modern roses.</title>
        <authorList>
            <person name="Bendahmane M."/>
        </authorList>
    </citation>
    <scope>NUCLEOTIDE SEQUENCE [LARGE SCALE GENOMIC DNA]</scope>
    <source>
        <strain evidence="3">cv. Old Blush</strain>
    </source>
</reference>
<gene>
    <name evidence="2" type="ORF">RchiOBHm_Chr7g0203881</name>
</gene>
<keyword evidence="3" id="KW-1185">Reference proteome</keyword>
<protein>
    <submittedName>
        <fullName evidence="2">Uncharacterized protein</fullName>
    </submittedName>
</protein>